<dbReference type="InterPro" id="IPR005175">
    <property type="entry name" value="PPC_dom"/>
</dbReference>
<dbReference type="Pfam" id="PF03479">
    <property type="entry name" value="PCC"/>
    <property type="match status" value="1"/>
</dbReference>
<evidence type="ECO:0000256" key="5">
    <source>
        <dbReference type="SAM" id="MobiDB-lite"/>
    </source>
</evidence>
<comment type="domain">
    <text evidence="4">The PPC domain mediates interactions between AHL proteins.</text>
</comment>
<evidence type="ECO:0000313" key="8">
    <source>
        <dbReference type="Proteomes" id="UP000826656"/>
    </source>
</evidence>
<reference evidence="7 8" key="1">
    <citation type="journal article" date="2021" name="bioRxiv">
        <title>Chromosome-scale and haplotype-resolved genome assembly of a tetraploid potato cultivar.</title>
        <authorList>
            <person name="Sun H."/>
            <person name="Jiao W.-B."/>
            <person name="Krause K."/>
            <person name="Campoy J.A."/>
            <person name="Goel M."/>
            <person name="Folz-Donahue K."/>
            <person name="Kukat C."/>
            <person name="Huettel B."/>
            <person name="Schneeberger K."/>
        </authorList>
    </citation>
    <scope>NUCLEOTIDE SEQUENCE [LARGE SCALE GENOMIC DNA]</scope>
    <source>
        <strain evidence="7">SolTubOtavaFocal</strain>
        <tissue evidence="7">Leaves</tissue>
    </source>
</reference>
<feature type="domain" description="PPC" evidence="6">
    <location>
        <begin position="111"/>
        <end position="254"/>
    </location>
</feature>
<evidence type="ECO:0000313" key="7">
    <source>
        <dbReference type="EMBL" id="KAH0740750.1"/>
    </source>
</evidence>
<dbReference type="InterPro" id="IPR039605">
    <property type="entry name" value="AHL"/>
</dbReference>
<comment type="subcellular location">
    <subcellularLocation>
        <location evidence="4">Nucleus</location>
    </subcellularLocation>
</comment>
<evidence type="ECO:0000259" key="6">
    <source>
        <dbReference type="PROSITE" id="PS51742"/>
    </source>
</evidence>
<dbReference type="EMBL" id="JAIVGD010000026">
    <property type="protein sequence ID" value="KAH0740750.1"/>
    <property type="molecule type" value="Genomic_DNA"/>
</dbReference>
<evidence type="ECO:0000256" key="4">
    <source>
        <dbReference type="RuleBase" id="RU367031"/>
    </source>
</evidence>
<evidence type="ECO:0000256" key="3">
    <source>
        <dbReference type="ARBA" id="ARBA00023163"/>
    </source>
</evidence>
<keyword evidence="1 4" id="KW-0805">Transcription regulation</keyword>
<dbReference type="SUPFAM" id="SSF117856">
    <property type="entry name" value="AF0104/ALDC/Ptd012-like"/>
    <property type="match status" value="1"/>
</dbReference>
<feature type="region of interest" description="Disordered" evidence="5">
    <location>
        <begin position="1"/>
        <end position="98"/>
    </location>
</feature>
<keyword evidence="2 4" id="KW-0238">DNA-binding</keyword>
<organism evidence="7 8">
    <name type="scientific">Solanum tuberosum</name>
    <name type="common">Potato</name>
    <dbReference type="NCBI Taxonomy" id="4113"/>
    <lineage>
        <taxon>Eukaryota</taxon>
        <taxon>Viridiplantae</taxon>
        <taxon>Streptophyta</taxon>
        <taxon>Embryophyta</taxon>
        <taxon>Tracheophyta</taxon>
        <taxon>Spermatophyta</taxon>
        <taxon>Magnoliopsida</taxon>
        <taxon>eudicotyledons</taxon>
        <taxon>Gunneridae</taxon>
        <taxon>Pentapetalae</taxon>
        <taxon>asterids</taxon>
        <taxon>lamiids</taxon>
        <taxon>Solanales</taxon>
        <taxon>Solanaceae</taxon>
        <taxon>Solanoideae</taxon>
        <taxon>Solaneae</taxon>
        <taxon>Solanum</taxon>
    </lineage>
</organism>
<dbReference type="Gene3D" id="3.30.1330.80">
    <property type="entry name" value="Hypothetical protein, similar to alpha- acetolactate decarboxylase, domain 2"/>
    <property type="match status" value="1"/>
</dbReference>
<keyword evidence="8" id="KW-1185">Reference proteome</keyword>
<dbReference type="PANTHER" id="PTHR31500">
    <property type="entry name" value="AT-HOOK MOTIF NUCLEAR-LOCALIZED PROTEIN 9"/>
    <property type="match status" value="1"/>
</dbReference>
<comment type="function">
    <text evidence="4">Transcription factor that specifically binds AT-rich DNA sequences related to the nuclear matrix attachment regions (MARs).</text>
</comment>
<accession>A0ABQ7U506</accession>
<dbReference type="CDD" id="cd11378">
    <property type="entry name" value="DUF296"/>
    <property type="match status" value="1"/>
</dbReference>
<dbReference type="PANTHER" id="PTHR31500:SF110">
    <property type="entry name" value="AT-HOOK MOTIF NUCLEAR-LOCALIZED PROTEIN"/>
    <property type="match status" value="1"/>
</dbReference>
<feature type="compositionally biased region" description="Basic and acidic residues" evidence="5">
    <location>
        <begin position="60"/>
        <end position="73"/>
    </location>
</feature>
<comment type="caution">
    <text evidence="7">The sequence shown here is derived from an EMBL/GenBank/DDBJ whole genome shotgun (WGS) entry which is preliminary data.</text>
</comment>
<protein>
    <recommendedName>
        <fullName evidence="4">AT-hook motif nuclear-localized protein</fullName>
    </recommendedName>
</protein>
<dbReference type="PROSITE" id="PS51742">
    <property type="entry name" value="PPC"/>
    <property type="match status" value="1"/>
</dbReference>
<proteinExistence type="predicted"/>
<name>A0ABQ7U506_SOLTU</name>
<dbReference type="Proteomes" id="UP000826656">
    <property type="component" value="Unassembled WGS sequence"/>
</dbReference>
<evidence type="ECO:0000256" key="2">
    <source>
        <dbReference type="ARBA" id="ARBA00023125"/>
    </source>
</evidence>
<gene>
    <name evidence="7" type="ORF">KY290_033793</name>
</gene>
<keyword evidence="3 4" id="KW-0804">Transcription</keyword>
<keyword evidence="4" id="KW-0539">Nucleus</keyword>
<sequence length="260" mass="28193">MFPAKIIFHQPQQQKKRGPPRKSSAHGFPLSPTKFFESHGACASEKLSKKTRGRPQGFGEKNRPKNSVNHEDSSADGDFTSISSSKIPGKNPFGRPLCSGNKQKEEALDAVEVRWTRHLIFVHIGEDVVGKLITFLQRGPRPQVVCIISATGVICSVKLRESVIGGGTVTYEGQYDIISLSGSLLLPNNDDTLGIMGGLSVLLSRPAGSNICGIVEEMLKAASPVELVVSSYIPETEKPRHHRQLVDSSGLSRQLIANSN</sequence>
<evidence type="ECO:0000256" key="1">
    <source>
        <dbReference type="ARBA" id="ARBA00023015"/>
    </source>
</evidence>
<feature type="compositionally biased region" description="Basic residues" evidence="5">
    <location>
        <begin position="14"/>
        <end position="24"/>
    </location>
</feature>